<dbReference type="CDD" id="cd00057">
    <property type="entry name" value="FA58C"/>
    <property type="match status" value="1"/>
</dbReference>
<dbReference type="InterPro" id="IPR050122">
    <property type="entry name" value="RTK"/>
</dbReference>
<dbReference type="Pfam" id="PF07714">
    <property type="entry name" value="PK_Tyr_Ser-Thr"/>
    <property type="match status" value="1"/>
</dbReference>
<evidence type="ECO:0000256" key="16">
    <source>
        <dbReference type="SAM" id="SignalP"/>
    </source>
</evidence>
<feature type="signal peptide" evidence="16">
    <location>
        <begin position="1"/>
        <end position="20"/>
    </location>
</feature>
<dbReference type="GO" id="GO:0005518">
    <property type="term" value="F:collagen binding"/>
    <property type="evidence" value="ECO:0007669"/>
    <property type="project" value="TreeGrafter"/>
</dbReference>
<evidence type="ECO:0000259" key="18">
    <source>
        <dbReference type="PROSITE" id="PS50022"/>
    </source>
</evidence>
<dbReference type="Gene3D" id="1.10.510.10">
    <property type="entry name" value="Transferase(Phosphotransferase) domain 1"/>
    <property type="match status" value="1"/>
</dbReference>
<reference evidence="19 20" key="1">
    <citation type="submission" date="2024-05" db="EMBL/GenBank/DDBJ databases">
        <authorList>
            <person name="Wallberg A."/>
        </authorList>
    </citation>
    <scope>NUCLEOTIDE SEQUENCE [LARGE SCALE GENOMIC DNA]</scope>
</reference>
<feature type="domain" description="F5/8 type C" evidence="18">
    <location>
        <begin position="26"/>
        <end position="181"/>
    </location>
</feature>
<dbReference type="AlphaFoldDB" id="A0AAV2RWC3"/>
<evidence type="ECO:0000256" key="1">
    <source>
        <dbReference type="ARBA" id="ARBA00004251"/>
    </source>
</evidence>
<keyword evidence="8 15" id="KW-0472">Membrane</keyword>
<dbReference type="InterPro" id="IPR011009">
    <property type="entry name" value="Kinase-like_dom_sf"/>
</dbReference>
<dbReference type="GO" id="GO:0051897">
    <property type="term" value="P:positive regulation of phosphatidylinositol 3-kinase/protein kinase B signal transduction"/>
    <property type="evidence" value="ECO:0007669"/>
    <property type="project" value="TreeGrafter"/>
</dbReference>
<dbReference type="PROSITE" id="PS00107">
    <property type="entry name" value="PROTEIN_KINASE_ATP"/>
    <property type="match status" value="1"/>
</dbReference>
<comment type="subcellular location">
    <subcellularLocation>
        <location evidence="1">Cell membrane</location>
        <topology evidence="1">Single-pass type I membrane protein</topology>
    </subcellularLocation>
</comment>
<keyword evidence="5 14" id="KW-0547">Nucleotide-binding</keyword>
<evidence type="ECO:0000256" key="10">
    <source>
        <dbReference type="ARBA" id="ARBA00023170"/>
    </source>
</evidence>
<feature type="transmembrane region" description="Helical" evidence="15">
    <location>
        <begin position="400"/>
        <end position="424"/>
    </location>
</feature>
<dbReference type="PROSITE" id="PS00109">
    <property type="entry name" value="PROTEIN_KINASE_TYR"/>
    <property type="match status" value="1"/>
</dbReference>
<feature type="domain" description="Protein kinase" evidence="17">
    <location>
        <begin position="644"/>
        <end position="930"/>
    </location>
</feature>
<proteinExistence type="inferred from homology"/>
<dbReference type="Gene3D" id="2.60.120.260">
    <property type="entry name" value="Galactose-binding domain-like"/>
    <property type="match status" value="1"/>
</dbReference>
<dbReference type="SUPFAM" id="SSF56112">
    <property type="entry name" value="Protein kinase-like (PK-like)"/>
    <property type="match status" value="1"/>
</dbReference>
<evidence type="ECO:0000256" key="6">
    <source>
        <dbReference type="ARBA" id="ARBA00022840"/>
    </source>
</evidence>
<accession>A0AAV2RWC3</accession>
<evidence type="ECO:0008006" key="21">
    <source>
        <dbReference type="Google" id="ProtNLM"/>
    </source>
</evidence>
<dbReference type="PROSITE" id="PS01286">
    <property type="entry name" value="FA58C_2"/>
    <property type="match status" value="1"/>
</dbReference>
<feature type="binding site" evidence="14">
    <location>
        <position position="677"/>
    </location>
    <ligand>
        <name>ATP</name>
        <dbReference type="ChEBI" id="CHEBI:30616"/>
    </ligand>
</feature>
<comment type="caution">
    <text evidence="19">The sequence shown here is derived from an EMBL/GenBank/DDBJ whole genome shotgun (WGS) entry which is preliminary data.</text>
</comment>
<evidence type="ECO:0000256" key="14">
    <source>
        <dbReference type="PROSITE-ProRule" id="PRU10141"/>
    </source>
</evidence>
<gene>
    <name evidence="19" type="ORF">MNOR_LOCUS28916</name>
</gene>
<dbReference type="PROSITE" id="PS01285">
    <property type="entry name" value="FA58C_1"/>
    <property type="match status" value="1"/>
</dbReference>
<keyword evidence="3 15" id="KW-0812">Transmembrane</keyword>
<keyword evidence="6 14" id="KW-0067">ATP-binding</keyword>
<evidence type="ECO:0000259" key="17">
    <source>
        <dbReference type="PROSITE" id="PS50011"/>
    </source>
</evidence>
<evidence type="ECO:0000256" key="4">
    <source>
        <dbReference type="ARBA" id="ARBA00022729"/>
    </source>
</evidence>
<keyword evidence="9" id="KW-1015">Disulfide bond</keyword>
<feature type="non-terminal residue" evidence="19">
    <location>
        <position position="943"/>
    </location>
</feature>
<dbReference type="GO" id="GO:0043235">
    <property type="term" value="C:receptor complex"/>
    <property type="evidence" value="ECO:0007669"/>
    <property type="project" value="TreeGrafter"/>
</dbReference>
<dbReference type="InterPro" id="IPR000421">
    <property type="entry name" value="FA58C"/>
</dbReference>
<dbReference type="InterPro" id="IPR017441">
    <property type="entry name" value="Protein_kinase_ATP_BS"/>
</dbReference>
<dbReference type="SUPFAM" id="SSF49785">
    <property type="entry name" value="Galactose-binding domain-like"/>
    <property type="match status" value="1"/>
</dbReference>
<dbReference type="FunFam" id="2.60.120.260:FF:000007">
    <property type="entry name" value="Discoidin domain receptor tyrosine kinase 1"/>
    <property type="match status" value="1"/>
</dbReference>
<dbReference type="PROSITE" id="PS50022">
    <property type="entry name" value="FA58C_3"/>
    <property type="match status" value="1"/>
</dbReference>
<evidence type="ECO:0000256" key="9">
    <source>
        <dbReference type="ARBA" id="ARBA00023157"/>
    </source>
</evidence>
<dbReference type="Gene3D" id="3.30.200.20">
    <property type="entry name" value="Phosphorylase Kinase, domain 1"/>
    <property type="match status" value="1"/>
</dbReference>
<dbReference type="GO" id="GO:0048680">
    <property type="term" value="P:positive regulation of axon regeneration"/>
    <property type="evidence" value="ECO:0007669"/>
    <property type="project" value="UniProtKB-ARBA"/>
</dbReference>
<dbReference type="EMBL" id="CAXKWB010032703">
    <property type="protein sequence ID" value="CAL4141734.1"/>
    <property type="molecule type" value="Genomic_DNA"/>
</dbReference>
<dbReference type="InterPro" id="IPR048525">
    <property type="entry name" value="DDR1-2_DS-like"/>
</dbReference>
<dbReference type="FunFam" id="1.10.510.10:FF:000053">
    <property type="entry name" value="Epithelial discoidin domain-containing receptor 1"/>
    <property type="match status" value="1"/>
</dbReference>
<evidence type="ECO:0000256" key="8">
    <source>
        <dbReference type="ARBA" id="ARBA00023136"/>
    </source>
</evidence>
<dbReference type="PANTHER" id="PTHR24416">
    <property type="entry name" value="TYROSINE-PROTEIN KINASE RECEPTOR"/>
    <property type="match status" value="1"/>
</dbReference>
<dbReference type="InterPro" id="IPR008979">
    <property type="entry name" value="Galactose-bd-like_sf"/>
</dbReference>
<evidence type="ECO:0000256" key="5">
    <source>
        <dbReference type="ARBA" id="ARBA00022741"/>
    </source>
</evidence>
<feature type="chain" id="PRO_5043662889" description="Discoidin domain-containing receptor 2" evidence="16">
    <location>
        <begin position="21"/>
        <end position="943"/>
    </location>
</feature>
<evidence type="ECO:0000256" key="12">
    <source>
        <dbReference type="ARBA" id="ARBA00051243"/>
    </source>
</evidence>
<evidence type="ECO:0000313" key="19">
    <source>
        <dbReference type="EMBL" id="CAL4141734.1"/>
    </source>
</evidence>
<keyword evidence="4 16" id="KW-0732">Signal</keyword>
<evidence type="ECO:0000313" key="20">
    <source>
        <dbReference type="Proteomes" id="UP001497623"/>
    </source>
</evidence>
<dbReference type="Pfam" id="PF21114">
    <property type="entry name" value="DDR1-2_DS-like"/>
    <property type="match status" value="1"/>
</dbReference>
<keyword evidence="20" id="KW-1185">Reference proteome</keyword>
<protein>
    <recommendedName>
        <fullName evidence="21">Discoidin domain-containing receptor 2</fullName>
    </recommendedName>
</protein>
<dbReference type="InterPro" id="IPR001245">
    <property type="entry name" value="Ser-Thr/Tyr_kinase_cat_dom"/>
</dbReference>
<dbReference type="InterPro" id="IPR000719">
    <property type="entry name" value="Prot_kinase_dom"/>
</dbReference>
<dbReference type="Pfam" id="PF00754">
    <property type="entry name" value="F5_F8_type_C"/>
    <property type="match status" value="1"/>
</dbReference>
<evidence type="ECO:0000256" key="7">
    <source>
        <dbReference type="ARBA" id="ARBA00022989"/>
    </source>
</evidence>
<dbReference type="Gene3D" id="2.60.120.1190">
    <property type="match status" value="1"/>
</dbReference>
<dbReference type="SMART" id="SM00231">
    <property type="entry name" value="FA58C"/>
    <property type="match status" value="1"/>
</dbReference>
<dbReference type="GO" id="GO:0005886">
    <property type="term" value="C:plasma membrane"/>
    <property type="evidence" value="ECO:0007669"/>
    <property type="project" value="UniProtKB-SubCell"/>
</dbReference>
<dbReference type="PRINTS" id="PR00109">
    <property type="entry name" value="TYRKINASE"/>
</dbReference>
<sequence>MDYLHMLLLLFLIFTRQGLTLDTGLCSGALGMQSGAIPDDHITASSFFDDIVKAIHARAHVEVGGGAWCPRNIVHKEEKEFLEVNLDHVHVVTKVEVQGRFGNGKGQEFTEQYKLQYWRPGLSHWVTYKDGQGNELLEGNSNTYLAKSATLQPPVIASRVRFVPFSNHPRTVCMRVEVFGCKYTEGVVSYSMPEGNTRGGGDGLRDLMYDGSHEDGWLYGGLGQLTDGETGHTNFRIDALGLDRGYEWVGWKNEYFKDRPVEIIFEFDEIRNFSSINFYTNNFFTRDTQVFSHAVISFSIGGEYFTAQSEVNYVYAADRIFDNARNVNIKLDNIPAKFIKVELFFALRWIMISEVAFVSVPCGCNLTEEAPPTIIPVPLNVTTISARAPVIPVQTESSSLLLVGLVTLGIVFCIVPVVLGVLYYKSRVMNKTMLPKTQPNLYNNCSLNDTRKASMKMSDLNINMNFSQMSNGYSRVNGKLYGHIMVGDDAAAVMYHEPYKMPLHNPGYYTLNHNKLDGSDMPLKCPLPIDTDDSIDYAVPQINNTPPPAFAEVIKLISPPPVPLTKPPNSLHNSIRTTDRQTPTPPIPPMPVIPPPPEQEFYMAPKMCLASNIQGVTGTAMYAVEDCSIQHKERNVPEISRHCLYPIDNLGEGVFGVIQLCEFDNTDNGKKRHVAVKTLKSCATKEAKENFLQELKLLCALDDPNIVNIIGVVTQSEPLAMVLEYMDYGDLYQFLKHHVTEEGSGSPHIMANRTTNSPPAISYGALMYIAQRITSGMKYLESMNLVHRDLSARNCLVGFGLEIKISDFGMSRSLYSSEYYKVGDSHVLLPIRWMAWESILQGRFSTKSDVWAFGVTLWEILTMARRRPYDELSNEGVLENISHCHLGDGSGMSMLPQPAICPRDMYDMMTACWRANEKQRPPFWEIQMFLQRKNLGYTLDYVH</sequence>
<evidence type="ECO:0000256" key="15">
    <source>
        <dbReference type="SAM" id="Phobius"/>
    </source>
</evidence>
<dbReference type="GO" id="GO:0038062">
    <property type="term" value="F:protein tyrosine kinase collagen receptor activity"/>
    <property type="evidence" value="ECO:0007669"/>
    <property type="project" value="TreeGrafter"/>
</dbReference>
<comment type="catalytic activity">
    <reaction evidence="12">
        <text>L-tyrosyl-[protein] + ATP = O-phospho-L-tyrosyl-[protein] + ADP + H(+)</text>
        <dbReference type="Rhea" id="RHEA:10596"/>
        <dbReference type="Rhea" id="RHEA-COMP:10136"/>
        <dbReference type="Rhea" id="RHEA-COMP:20101"/>
        <dbReference type="ChEBI" id="CHEBI:15378"/>
        <dbReference type="ChEBI" id="CHEBI:30616"/>
        <dbReference type="ChEBI" id="CHEBI:46858"/>
        <dbReference type="ChEBI" id="CHEBI:61978"/>
        <dbReference type="ChEBI" id="CHEBI:456216"/>
        <dbReference type="EC" id="2.7.10.1"/>
    </reaction>
</comment>
<keyword evidence="10" id="KW-0675">Receptor</keyword>
<dbReference type="PANTHER" id="PTHR24416:SF580">
    <property type="entry name" value="DISCOIDIN DOMAIN RECEPTOR, ISOFORM F"/>
    <property type="match status" value="1"/>
</dbReference>
<dbReference type="GO" id="GO:0005524">
    <property type="term" value="F:ATP binding"/>
    <property type="evidence" value="ECO:0007669"/>
    <property type="project" value="UniProtKB-UniRule"/>
</dbReference>
<keyword evidence="11" id="KW-0325">Glycoprotein</keyword>
<evidence type="ECO:0000256" key="11">
    <source>
        <dbReference type="ARBA" id="ARBA00023180"/>
    </source>
</evidence>
<keyword evidence="2" id="KW-1003">Cell membrane</keyword>
<dbReference type="PROSITE" id="PS50011">
    <property type="entry name" value="PROTEIN_KINASE_DOM"/>
    <property type="match status" value="1"/>
</dbReference>
<evidence type="ECO:0000256" key="3">
    <source>
        <dbReference type="ARBA" id="ARBA00022692"/>
    </source>
</evidence>
<name>A0AAV2RWC3_MEGNR</name>
<organism evidence="19 20">
    <name type="scientific">Meganyctiphanes norvegica</name>
    <name type="common">Northern krill</name>
    <name type="synonym">Thysanopoda norvegica</name>
    <dbReference type="NCBI Taxonomy" id="48144"/>
    <lineage>
        <taxon>Eukaryota</taxon>
        <taxon>Metazoa</taxon>
        <taxon>Ecdysozoa</taxon>
        <taxon>Arthropoda</taxon>
        <taxon>Crustacea</taxon>
        <taxon>Multicrustacea</taxon>
        <taxon>Malacostraca</taxon>
        <taxon>Eumalacostraca</taxon>
        <taxon>Eucarida</taxon>
        <taxon>Euphausiacea</taxon>
        <taxon>Euphausiidae</taxon>
        <taxon>Meganyctiphanes</taxon>
    </lineage>
</organism>
<dbReference type="InterPro" id="IPR008266">
    <property type="entry name" value="Tyr_kinase_AS"/>
</dbReference>
<keyword evidence="7 15" id="KW-1133">Transmembrane helix</keyword>
<comment type="similarity">
    <text evidence="13">Belongs to the protein kinase superfamily. Tyr protein kinase family. Insulin receptor subfamily.</text>
</comment>
<evidence type="ECO:0000256" key="13">
    <source>
        <dbReference type="ARBA" id="ARBA00061639"/>
    </source>
</evidence>
<dbReference type="Proteomes" id="UP001497623">
    <property type="component" value="Unassembled WGS sequence"/>
</dbReference>
<evidence type="ECO:0000256" key="2">
    <source>
        <dbReference type="ARBA" id="ARBA00022475"/>
    </source>
</evidence>